<evidence type="ECO:0000313" key="1">
    <source>
        <dbReference type="EMBL" id="KAH9291789.1"/>
    </source>
</evidence>
<protein>
    <submittedName>
        <fullName evidence="1">Uncharacterized protein</fullName>
    </submittedName>
</protein>
<organism evidence="1 2">
    <name type="scientific">Taxus chinensis</name>
    <name type="common">Chinese yew</name>
    <name type="synonym">Taxus wallichiana var. chinensis</name>
    <dbReference type="NCBI Taxonomy" id="29808"/>
    <lineage>
        <taxon>Eukaryota</taxon>
        <taxon>Viridiplantae</taxon>
        <taxon>Streptophyta</taxon>
        <taxon>Embryophyta</taxon>
        <taxon>Tracheophyta</taxon>
        <taxon>Spermatophyta</taxon>
        <taxon>Pinopsida</taxon>
        <taxon>Pinidae</taxon>
        <taxon>Conifers II</taxon>
        <taxon>Cupressales</taxon>
        <taxon>Taxaceae</taxon>
        <taxon>Taxus</taxon>
    </lineage>
</organism>
<feature type="non-terminal residue" evidence="1">
    <location>
        <position position="91"/>
    </location>
</feature>
<comment type="caution">
    <text evidence="1">The sequence shown here is derived from an EMBL/GenBank/DDBJ whole genome shotgun (WGS) entry which is preliminary data.</text>
</comment>
<dbReference type="Proteomes" id="UP000824469">
    <property type="component" value="Unassembled WGS sequence"/>
</dbReference>
<dbReference type="AlphaFoldDB" id="A0AA38F463"/>
<evidence type="ECO:0000313" key="2">
    <source>
        <dbReference type="Proteomes" id="UP000824469"/>
    </source>
</evidence>
<gene>
    <name evidence="1" type="ORF">KI387_043024</name>
</gene>
<proteinExistence type="predicted"/>
<sequence>VLRQLKGVWLDSNEEPFYVSAEKLDAMSNSLRVFAMGNWTIVDGQCSKAFDKLRFLQAGRVPNLGIDMLKLKHLKFMDYSLKQNAIWSPSE</sequence>
<feature type="non-terminal residue" evidence="1">
    <location>
        <position position="1"/>
    </location>
</feature>
<keyword evidence="2" id="KW-1185">Reference proteome</keyword>
<reference evidence="1 2" key="1">
    <citation type="journal article" date="2021" name="Nat. Plants">
        <title>The Taxus genome provides insights into paclitaxel biosynthesis.</title>
        <authorList>
            <person name="Xiong X."/>
            <person name="Gou J."/>
            <person name="Liao Q."/>
            <person name="Li Y."/>
            <person name="Zhou Q."/>
            <person name="Bi G."/>
            <person name="Li C."/>
            <person name="Du R."/>
            <person name="Wang X."/>
            <person name="Sun T."/>
            <person name="Guo L."/>
            <person name="Liang H."/>
            <person name="Lu P."/>
            <person name="Wu Y."/>
            <person name="Zhang Z."/>
            <person name="Ro D.K."/>
            <person name="Shang Y."/>
            <person name="Huang S."/>
            <person name="Yan J."/>
        </authorList>
    </citation>
    <scope>NUCLEOTIDE SEQUENCE [LARGE SCALE GENOMIC DNA]</scope>
    <source>
        <strain evidence="1">Ta-2019</strain>
    </source>
</reference>
<name>A0AA38F463_TAXCH</name>
<dbReference type="EMBL" id="JAHRHJ020003409">
    <property type="protein sequence ID" value="KAH9291789.1"/>
    <property type="molecule type" value="Genomic_DNA"/>
</dbReference>
<accession>A0AA38F463</accession>